<dbReference type="GO" id="GO:0008270">
    <property type="term" value="F:zinc ion binding"/>
    <property type="evidence" value="ECO:0007669"/>
    <property type="project" value="UniProtKB-KW"/>
</dbReference>
<feature type="region of interest" description="Disordered" evidence="3">
    <location>
        <begin position="193"/>
        <end position="277"/>
    </location>
</feature>
<dbReference type="GO" id="GO:0006397">
    <property type="term" value="P:mRNA processing"/>
    <property type="evidence" value="ECO:0007669"/>
    <property type="project" value="UniProtKB-KW"/>
</dbReference>
<dbReference type="Gene3D" id="4.10.60.10">
    <property type="entry name" value="Zinc finger, CCHC-type"/>
    <property type="match status" value="1"/>
</dbReference>
<dbReference type="AlphaFoldDB" id="A0AAW0AI47"/>
<dbReference type="Proteomes" id="UP001362999">
    <property type="component" value="Unassembled WGS sequence"/>
</dbReference>
<sequence>MPMQLRSRNLPSDSAEGRVEMDAPRSTSTVAGEIVDYAVDVEDMGHSAKSHSSVPQAADESGPRPSTDGVKSSNDGGIGDAINSGQHAFSHVVDDDNTGFQSPKKTSRAPSVRSESPVDDGKMFFKDWFLKDKSGKARPLFNWADSNDDDGPGDLPEDWIKQESQSIALSWSPPSDSNDIDFSFDNILREAASRMSKEEKARVVRRHEKLKKTGRMKKPSSVSETTNESKSAQHATGSLRRSQPSPAASTPRIPAAEKGKGRKMQYTPSIRVDDDEYVSEDEKLADQYRLQQILADAALAKKLQAQLAAEQGVGDVPPRPVAPLQGTSKWTGRLQTESDHISERRRSAGLKSGNSKARPTPLEQIPKSSLLFKRPVTTQPDPSDDSSESSSSSSSSSRDSLPSYMKPPKNKKRKSKKKNRKSSKRAKHLPPSPSGSPSSSSSSDSDSTSDWSSLGNPPSDNDSDDSKQTRRAKKRAKYRWNLKMMRLKFEQSNAKPEPPPKYNGEADFAKMEAWTHIIREWCKESYIRPNMREYRTELESLRDSVGDIPTRALIVQFWDGANYEMRHRWANDGYDPETSSLNELEAAALNYEHAIKVSNAQKRQDERGGKSTEQNPREKQNRRGRGPRTEGASNQTQSTANDSKEKSENSKPTTDSKQKTQGRKKSHNLTKEQMAEYRAQGKCFTCGEKEHLSKDCPKNNELKPKGGMTAATISFAEVDRLQGLREAVDFGVFSMKIEPVQFTAEHLRAIDDVLVAKMYADLRQAVPFVFDYFDDDEDSPFDLDRFNITPTQHGWLIWDHHNNDDHEVLRTDLLNPDFDLIDFLVSQKWKIQDLLCTANHRHRVDRRKDIRDKFCENAESRTPLRLRTPPPAHPTMELLAESEPELSDCARYFVHKMLRQIPEDVPIDSLHVLRYLTNQFLEAVPYSFYVPDGDTLQEMYSQERFTLRLSEEDFLFVQDHYYGETHTLDYLEVLWRNWSPRAFLEAHHVAREDWWKALQDWEQGLAEPEIPWYIDTTPVAEADDEAAGSGNEADIEGWNEGWSSDGSLEDSDEPHTADATIEAEGESGSEWILDDMPELDNSESAVDGLDLSTDSPAEDEDYLDMPELADASDSEFDSEEEFVGGIFEWPDVSSFEGLHMRWS</sequence>
<feature type="compositionally biased region" description="Basic residues" evidence="3">
    <location>
        <begin position="408"/>
        <end position="428"/>
    </location>
</feature>
<evidence type="ECO:0000256" key="3">
    <source>
        <dbReference type="SAM" id="MobiDB-lite"/>
    </source>
</evidence>
<comment type="caution">
    <text evidence="5">The sequence shown here is derived from an EMBL/GenBank/DDBJ whole genome shotgun (WGS) entry which is preliminary data.</text>
</comment>
<feature type="compositionally biased region" description="Basic and acidic residues" evidence="3">
    <location>
        <begin position="336"/>
        <end position="346"/>
    </location>
</feature>
<dbReference type="EMBL" id="JAWWNJ010000064">
    <property type="protein sequence ID" value="KAK7012675.1"/>
    <property type="molecule type" value="Genomic_DNA"/>
</dbReference>
<dbReference type="SMART" id="SM00343">
    <property type="entry name" value="ZnF_C2HC"/>
    <property type="match status" value="1"/>
</dbReference>
<reference evidence="5 6" key="1">
    <citation type="journal article" date="2024" name="J Genomics">
        <title>Draft genome sequencing and assembly of Favolaschia claudopus CIRM-BRFM 2984 isolated from oak limbs.</title>
        <authorList>
            <person name="Navarro D."/>
            <person name="Drula E."/>
            <person name="Chaduli D."/>
            <person name="Cazenave R."/>
            <person name="Ahrendt S."/>
            <person name="Wang J."/>
            <person name="Lipzen A."/>
            <person name="Daum C."/>
            <person name="Barry K."/>
            <person name="Grigoriev I.V."/>
            <person name="Favel A."/>
            <person name="Rosso M.N."/>
            <person name="Martin F."/>
        </authorList>
    </citation>
    <scope>NUCLEOTIDE SEQUENCE [LARGE SCALE GENOMIC DNA]</scope>
    <source>
        <strain evidence="5 6">CIRM-BRFM 2984</strain>
    </source>
</reference>
<feature type="region of interest" description="Disordered" evidence="3">
    <location>
        <begin position="1022"/>
        <end position="1068"/>
    </location>
</feature>
<evidence type="ECO:0000256" key="2">
    <source>
        <dbReference type="PROSITE-ProRule" id="PRU00047"/>
    </source>
</evidence>
<keyword evidence="2" id="KW-0863">Zinc-finger</keyword>
<feature type="region of interest" description="Disordered" evidence="3">
    <location>
        <begin position="305"/>
        <end position="477"/>
    </location>
</feature>
<dbReference type="Pfam" id="PF00098">
    <property type="entry name" value="zf-CCHC"/>
    <property type="match status" value="1"/>
</dbReference>
<dbReference type="PROSITE" id="PS50158">
    <property type="entry name" value="ZF_CCHC"/>
    <property type="match status" value="1"/>
</dbReference>
<keyword evidence="2" id="KW-0479">Metal-binding</keyword>
<gene>
    <name evidence="5" type="ORF">R3P38DRAFT_3364494</name>
</gene>
<organism evidence="5 6">
    <name type="scientific">Favolaschia claudopus</name>
    <dbReference type="NCBI Taxonomy" id="2862362"/>
    <lineage>
        <taxon>Eukaryota</taxon>
        <taxon>Fungi</taxon>
        <taxon>Dikarya</taxon>
        <taxon>Basidiomycota</taxon>
        <taxon>Agaricomycotina</taxon>
        <taxon>Agaricomycetes</taxon>
        <taxon>Agaricomycetidae</taxon>
        <taxon>Agaricales</taxon>
        <taxon>Marasmiineae</taxon>
        <taxon>Mycenaceae</taxon>
        <taxon>Favolaschia</taxon>
    </lineage>
</organism>
<feature type="region of interest" description="Disordered" evidence="3">
    <location>
        <begin position="1080"/>
        <end position="1100"/>
    </location>
</feature>
<name>A0AAW0AI47_9AGAR</name>
<dbReference type="GO" id="GO:0003676">
    <property type="term" value="F:nucleic acid binding"/>
    <property type="evidence" value="ECO:0007669"/>
    <property type="project" value="InterPro"/>
</dbReference>
<feature type="region of interest" description="Disordered" evidence="3">
    <location>
        <begin position="1"/>
        <end position="119"/>
    </location>
</feature>
<dbReference type="InterPro" id="IPR036875">
    <property type="entry name" value="Znf_CCHC_sf"/>
</dbReference>
<feature type="compositionally biased region" description="Acidic residues" evidence="3">
    <location>
        <begin position="146"/>
        <end position="157"/>
    </location>
</feature>
<feature type="compositionally biased region" description="Polar residues" evidence="3">
    <location>
        <begin position="220"/>
        <end position="248"/>
    </location>
</feature>
<evidence type="ECO:0000259" key="4">
    <source>
        <dbReference type="PROSITE" id="PS50158"/>
    </source>
</evidence>
<dbReference type="InterPro" id="IPR001878">
    <property type="entry name" value="Znf_CCHC"/>
</dbReference>
<feature type="compositionally biased region" description="Basic and acidic residues" evidence="3">
    <location>
        <begin position="602"/>
        <end position="621"/>
    </location>
</feature>
<accession>A0AAW0AI47</accession>
<feature type="compositionally biased region" description="Basic and acidic residues" evidence="3">
    <location>
        <begin position="642"/>
        <end position="658"/>
    </location>
</feature>
<feature type="compositionally biased region" description="Low complexity" evidence="3">
    <location>
        <begin position="388"/>
        <end position="407"/>
    </location>
</feature>
<feature type="region of interest" description="Disordered" evidence="3">
    <location>
        <begin position="139"/>
        <end position="177"/>
    </location>
</feature>
<feature type="compositionally biased region" description="Polar residues" evidence="3">
    <location>
        <begin position="325"/>
        <end position="335"/>
    </location>
</feature>
<feature type="region of interest" description="Disordered" evidence="3">
    <location>
        <begin position="598"/>
        <end position="671"/>
    </location>
</feature>
<evidence type="ECO:0000313" key="6">
    <source>
        <dbReference type="Proteomes" id="UP001362999"/>
    </source>
</evidence>
<keyword evidence="1" id="KW-0507">mRNA processing</keyword>
<feature type="compositionally biased region" description="Low complexity" evidence="3">
    <location>
        <begin position="435"/>
        <end position="460"/>
    </location>
</feature>
<protein>
    <recommendedName>
        <fullName evidence="4">CCHC-type domain-containing protein</fullName>
    </recommendedName>
</protein>
<evidence type="ECO:0000256" key="1">
    <source>
        <dbReference type="ARBA" id="ARBA00022664"/>
    </source>
</evidence>
<keyword evidence="6" id="KW-1185">Reference proteome</keyword>
<dbReference type="SUPFAM" id="SSF57756">
    <property type="entry name" value="Retrovirus zinc finger-like domains"/>
    <property type="match status" value="1"/>
</dbReference>
<feature type="compositionally biased region" description="Basic and acidic residues" evidence="3">
    <location>
        <begin position="193"/>
        <end position="202"/>
    </location>
</feature>
<proteinExistence type="predicted"/>
<feature type="compositionally biased region" description="Polar residues" evidence="3">
    <location>
        <begin position="1"/>
        <end position="12"/>
    </location>
</feature>
<feature type="compositionally biased region" description="Basic residues" evidence="3">
    <location>
        <begin position="203"/>
        <end position="218"/>
    </location>
</feature>
<feature type="domain" description="CCHC-type" evidence="4">
    <location>
        <begin position="682"/>
        <end position="698"/>
    </location>
</feature>
<evidence type="ECO:0000313" key="5">
    <source>
        <dbReference type="EMBL" id="KAK7012675.1"/>
    </source>
</evidence>
<keyword evidence="2" id="KW-0862">Zinc</keyword>
<feature type="compositionally biased region" description="Polar residues" evidence="3">
    <location>
        <begin position="631"/>
        <end position="641"/>
    </location>
</feature>